<dbReference type="InterPro" id="IPR001849">
    <property type="entry name" value="PH_domain"/>
</dbReference>
<keyword evidence="1" id="KW-0479">Metal-binding</keyword>
<dbReference type="Pfam" id="PF01363">
    <property type="entry name" value="FYVE"/>
    <property type="match status" value="1"/>
</dbReference>
<dbReference type="KEGG" id="char:105888997"/>
<dbReference type="InterPro" id="IPR013083">
    <property type="entry name" value="Znf_RING/FYVE/PHD"/>
</dbReference>
<name>A0A6P3VFI4_CLUHA</name>
<dbReference type="InterPro" id="IPR000306">
    <property type="entry name" value="Znf_FYVE"/>
</dbReference>
<dbReference type="InterPro" id="IPR037871">
    <property type="entry name" value="PH_Phafin"/>
</dbReference>
<dbReference type="InterPro" id="IPR055251">
    <property type="entry name" value="SOS1_NGEF_PH"/>
</dbReference>
<evidence type="ECO:0000256" key="1">
    <source>
        <dbReference type="ARBA" id="ARBA00022723"/>
    </source>
</evidence>
<dbReference type="CTD" id="79156"/>
<evidence type="ECO:0000256" key="2">
    <source>
        <dbReference type="ARBA" id="ARBA00022771"/>
    </source>
</evidence>
<evidence type="ECO:0000259" key="5">
    <source>
        <dbReference type="PROSITE" id="PS50003"/>
    </source>
</evidence>
<dbReference type="Gene3D" id="2.30.29.30">
    <property type="entry name" value="Pleckstrin-homology domain (PH domain)/Phosphotyrosine-binding domain (PTB)"/>
    <property type="match status" value="1"/>
</dbReference>
<dbReference type="PANTHER" id="PTHR46280">
    <property type="entry name" value="PLECKSTRIN HOMOLOGY DOMAIN-CONTAINING FAMILY F MEMBER 2-RELATED"/>
    <property type="match status" value="1"/>
</dbReference>
<evidence type="ECO:0000313" key="7">
    <source>
        <dbReference type="Proteomes" id="UP000515152"/>
    </source>
</evidence>
<keyword evidence="3" id="KW-0862">Zinc</keyword>
<evidence type="ECO:0000256" key="3">
    <source>
        <dbReference type="ARBA" id="ARBA00022833"/>
    </source>
</evidence>
<dbReference type="SMART" id="SM00064">
    <property type="entry name" value="FYVE"/>
    <property type="match status" value="1"/>
</dbReference>
<dbReference type="PANTHER" id="PTHR46280:SF2">
    <property type="entry name" value="PLECKSTRIN HOMOLOGY DOMAIN-CONTAINING FAMILY F MEMBER 1"/>
    <property type="match status" value="1"/>
</dbReference>
<keyword evidence="2 4" id="KW-0863">Zinc-finger</keyword>
<evidence type="ECO:0000259" key="6">
    <source>
        <dbReference type="PROSITE" id="PS50178"/>
    </source>
</evidence>
<dbReference type="GO" id="GO:0008270">
    <property type="term" value="F:zinc ion binding"/>
    <property type="evidence" value="ECO:0007669"/>
    <property type="project" value="UniProtKB-KW"/>
</dbReference>
<gene>
    <name evidence="8" type="primary">plekhf1</name>
</gene>
<accession>A0A6P3VFI4</accession>
<dbReference type="OrthoDB" id="70570at2759"/>
<sequence>MVDQTSFNQKNRERIQAVENSFGASGRSLMEPGRVLIGEGRLLKLCRRRPKQKVFYLFNDILVYGSIVLSGKWHQKQQIIPLEEVEQEDLEDGLGMVNQWLLRSPRKSFPVAAASPEEKQAWMDHIEESRRQQIARLGLKSEMRGSFAATWIPDSASAICMRCSERFGVTQRRHHCRRCGFIVCNSCSKGRTLLENISSKPVRVCQLCMSTLQAEQQENQAQSRSWSNCRWKKDSVEDNPYVLNDNVSSDEECEELAESNAPTQWANSQDSSWSPYCYFNPDHTKPASLTA</sequence>
<evidence type="ECO:0000256" key="4">
    <source>
        <dbReference type="PROSITE-ProRule" id="PRU00091"/>
    </source>
</evidence>
<dbReference type="InterPro" id="IPR017455">
    <property type="entry name" value="Znf_FYVE-rel"/>
</dbReference>
<proteinExistence type="predicted"/>
<dbReference type="SUPFAM" id="SSF57903">
    <property type="entry name" value="FYVE/PHD zinc finger"/>
    <property type="match status" value="1"/>
</dbReference>
<dbReference type="GO" id="GO:0008333">
    <property type="term" value="P:endosome to lysosome transport"/>
    <property type="evidence" value="ECO:0007669"/>
    <property type="project" value="TreeGrafter"/>
</dbReference>
<dbReference type="SMART" id="SM00233">
    <property type="entry name" value="PH"/>
    <property type="match status" value="1"/>
</dbReference>
<dbReference type="Proteomes" id="UP000515152">
    <property type="component" value="Chromosome 6"/>
</dbReference>
<dbReference type="GeneID" id="105888997"/>
<dbReference type="CDD" id="cd01218">
    <property type="entry name" value="PH_Phafin2-like"/>
    <property type="match status" value="1"/>
</dbReference>
<dbReference type="GO" id="GO:0035091">
    <property type="term" value="F:phosphatidylinositol binding"/>
    <property type="evidence" value="ECO:0007669"/>
    <property type="project" value="TreeGrafter"/>
</dbReference>
<dbReference type="InterPro" id="IPR051765">
    <property type="entry name" value="PH_domain-containing_F"/>
</dbReference>
<dbReference type="InterPro" id="IPR011011">
    <property type="entry name" value="Znf_FYVE_PHD"/>
</dbReference>
<dbReference type="RefSeq" id="XP_012670208.2">
    <property type="nucleotide sequence ID" value="XM_012814754.3"/>
</dbReference>
<reference evidence="8" key="1">
    <citation type="submission" date="2025-08" db="UniProtKB">
        <authorList>
            <consortium name="RefSeq"/>
        </authorList>
    </citation>
    <scope>IDENTIFICATION</scope>
</reference>
<dbReference type="SUPFAM" id="SSF50729">
    <property type="entry name" value="PH domain-like"/>
    <property type="match status" value="1"/>
</dbReference>
<feature type="domain" description="FYVE-type" evidence="6">
    <location>
        <begin position="154"/>
        <end position="213"/>
    </location>
</feature>
<keyword evidence="7" id="KW-1185">Reference proteome</keyword>
<dbReference type="GO" id="GO:0007032">
    <property type="term" value="P:endosome organization"/>
    <property type="evidence" value="ECO:0007669"/>
    <property type="project" value="TreeGrafter"/>
</dbReference>
<dbReference type="Gene3D" id="3.30.40.10">
    <property type="entry name" value="Zinc/RING finger domain, C3HC4 (zinc finger)"/>
    <property type="match status" value="1"/>
</dbReference>
<dbReference type="Pfam" id="PF22697">
    <property type="entry name" value="SOS1_NGEF_PH"/>
    <property type="match status" value="1"/>
</dbReference>
<dbReference type="PROSITE" id="PS50178">
    <property type="entry name" value="ZF_FYVE"/>
    <property type="match status" value="1"/>
</dbReference>
<dbReference type="AlphaFoldDB" id="A0A6P3VFI4"/>
<dbReference type="PROSITE" id="PS50003">
    <property type="entry name" value="PH_DOMAIN"/>
    <property type="match status" value="1"/>
</dbReference>
<evidence type="ECO:0000313" key="8">
    <source>
        <dbReference type="RefSeq" id="XP_012670208.2"/>
    </source>
</evidence>
<dbReference type="GO" id="GO:0005769">
    <property type="term" value="C:early endosome"/>
    <property type="evidence" value="ECO:0007669"/>
    <property type="project" value="TreeGrafter"/>
</dbReference>
<protein>
    <submittedName>
        <fullName evidence="8">Pleckstrin homology domain-containing family F member 1</fullName>
    </submittedName>
</protein>
<feature type="domain" description="PH" evidence="5">
    <location>
        <begin position="35"/>
        <end position="131"/>
    </location>
</feature>
<organism evidence="7 8">
    <name type="scientific">Clupea harengus</name>
    <name type="common">Atlantic herring</name>
    <dbReference type="NCBI Taxonomy" id="7950"/>
    <lineage>
        <taxon>Eukaryota</taxon>
        <taxon>Metazoa</taxon>
        <taxon>Chordata</taxon>
        <taxon>Craniata</taxon>
        <taxon>Vertebrata</taxon>
        <taxon>Euteleostomi</taxon>
        <taxon>Actinopterygii</taxon>
        <taxon>Neopterygii</taxon>
        <taxon>Teleostei</taxon>
        <taxon>Clupei</taxon>
        <taxon>Clupeiformes</taxon>
        <taxon>Clupeoidei</taxon>
        <taxon>Clupeidae</taxon>
        <taxon>Clupea</taxon>
    </lineage>
</organism>
<dbReference type="InterPro" id="IPR011993">
    <property type="entry name" value="PH-like_dom_sf"/>
</dbReference>